<dbReference type="EMBL" id="JANBUO010000025">
    <property type="protein sequence ID" value="KAJ2808764.1"/>
    <property type="molecule type" value="Genomic_DNA"/>
</dbReference>
<feature type="compositionally biased region" description="Basic and acidic residues" evidence="1">
    <location>
        <begin position="1"/>
        <end position="13"/>
    </location>
</feature>
<dbReference type="OrthoDB" id="5569069at2759"/>
<feature type="region of interest" description="Disordered" evidence="1">
    <location>
        <begin position="1"/>
        <end position="128"/>
    </location>
</feature>
<accession>A0A9W8I5U2</accession>
<evidence type="ECO:0000313" key="3">
    <source>
        <dbReference type="Proteomes" id="UP001140094"/>
    </source>
</evidence>
<sequence>MEQHMDLDGDSSHEGTASDMVAEGAASSTSGCNENAVATDMQTSTNPPIPSRPQSPTISTTDAAAAVESERHCLPVPKEVTRSSSSSSGSIAQEENAVCPNNEQPRDTAATETKNTTTRDGAQDDDSAICPHIEQSAEESSETTPKQVYGMLCWLLMDDNVKQWRQDPLAACKKAVGECPHLEKANPQRIRDKIEFVDERREQILEQHGGKAECVPRETRVCPNGPLFVIVNHVLSGNMTEKARCAIAALIRVHAFGDSGTPSGSPSASAVASGSGQGAFAEARGNITSAGWRGTNPANCGGGPTRKQYSSREEAREPNYLACRQAHRQGQGTTERMQGLMRQMQGPTGHTRLPNYQMLLQRARKLTPQEISQMKDEMEMRREITLRDARLMADWVAMKRREYEMKELKVREFIKSLEDESFTSLEQCEDYLRRLNEEL</sequence>
<gene>
    <name evidence="2" type="ORF">H4R20_000655</name>
</gene>
<proteinExistence type="predicted"/>
<feature type="region of interest" description="Disordered" evidence="1">
    <location>
        <begin position="287"/>
        <end position="316"/>
    </location>
</feature>
<dbReference type="Proteomes" id="UP001140094">
    <property type="component" value="Unassembled WGS sequence"/>
</dbReference>
<feature type="compositionally biased region" description="Low complexity" evidence="1">
    <location>
        <begin position="108"/>
        <end position="118"/>
    </location>
</feature>
<protein>
    <submittedName>
        <fullName evidence="2">Uncharacterized protein</fullName>
    </submittedName>
</protein>
<comment type="caution">
    <text evidence="2">The sequence shown here is derived from an EMBL/GenBank/DDBJ whole genome shotgun (WGS) entry which is preliminary data.</text>
</comment>
<reference evidence="2" key="1">
    <citation type="submission" date="2022-07" db="EMBL/GenBank/DDBJ databases">
        <title>Phylogenomic reconstructions and comparative analyses of Kickxellomycotina fungi.</title>
        <authorList>
            <person name="Reynolds N.K."/>
            <person name="Stajich J.E."/>
            <person name="Barry K."/>
            <person name="Grigoriev I.V."/>
            <person name="Crous P."/>
            <person name="Smith M.E."/>
        </authorList>
    </citation>
    <scope>NUCLEOTIDE SEQUENCE</scope>
    <source>
        <strain evidence="2">NRRL 1565</strain>
    </source>
</reference>
<organism evidence="2 3">
    <name type="scientific">Coemansia guatemalensis</name>
    <dbReference type="NCBI Taxonomy" id="2761395"/>
    <lineage>
        <taxon>Eukaryota</taxon>
        <taxon>Fungi</taxon>
        <taxon>Fungi incertae sedis</taxon>
        <taxon>Zoopagomycota</taxon>
        <taxon>Kickxellomycotina</taxon>
        <taxon>Kickxellomycetes</taxon>
        <taxon>Kickxellales</taxon>
        <taxon>Kickxellaceae</taxon>
        <taxon>Coemansia</taxon>
    </lineage>
</organism>
<evidence type="ECO:0000313" key="2">
    <source>
        <dbReference type="EMBL" id="KAJ2808764.1"/>
    </source>
</evidence>
<evidence type="ECO:0000256" key="1">
    <source>
        <dbReference type="SAM" id="MobiDB-lite"/>
    </source>
</evidence>
<name>A0A9W8I5U2_9FUNG</name>
<dbReference type="AlphaFoldDB" id="A0A9W8I5U2"/>
<keyword evidence="3" id="KW-1185">Reference proteome</keyword>